<gene>
    <name evidence="6" type="ORF">GCM10009129_07920</name>
</gene>
<evidence type="ECO:0000256" key="1">
    <source>
        <dbReference type="ARBA" id="ARBA00009437"/>
    </source>
</evidence>
<organism evidence="6 7">
    <name type="scientific">Psychrobacter aestuarii</name>
    <dbReference type="NCBI Taxonomy" id="556327"/>
    <lineage>
        <taxon>Bacteria</taxon>
        <taxon>Pseudomonadati</taxon>
        <taxon>Pseudomonadota</taxon>
        <taxon>Gammaproteobacteria</taxon>
        <taxon>Moraxellales</taxon>
        <taxon>Moraxellaceae</taxon>
        <taxon>Psychrobacter</taxon>
    </lineage>
</organism>
<dbReference type="InterPro" id="IPR036390">
    <property type="entry name" value="WH_DNA-bd_sf"/>
</dbReference>
<accession>A0ABN0VNH8</accession>
<dbReference type="PANTHER" id="PTHR30537">
    <property type="entry name" value="HTH-TYPE TRANSCRIPTIONAL REGULATOR"/>
    <property type="match status" value="1"/>
</dbReference>
<comment type="caution">
    <text evidence="6">The sequence shown here is derived from an EMBL/GenBank/DDBJ whole genome shotgun (WGS) entry which is preliminary data.</text>
</comment>
<dbReference type="SUPFAM" id="SSF46785">
    <property type="entry name" value="Winged helix' DNA-binding domain"/>
    <property type="match status" value="1"/>
</dbReference>
<comment type="similarity">
    <text evidence="1">Belongs to the LysR transcriptional regulatory family.</text>
</comment>
<protein>
    <submittedName>
        <fullName evidence="6">LysR family transcriptional regulator</fullName>
    </submittedName>
</protein>
<dbReference type="Pfam" id="PF00126">
    <property type="entry name" value="HTH_1"/>
    <property type="match status" value="1"/>
</dbReference>
<dbReference type="Proteomes" id="UP001501787">
    <property type="component" value="Unassembled WGS sequence"/>
</dbReference>
<dbReference type="EMBL" id="BAAAFR010000001">
    <property type="protein sequence ID" value="GAA0313024.1"/>
    <property type="molecule type" value="Genomic_DNA"/>
</dbReference>
<name>A0ABN0VNH8_9GAMM</name>
<evidence type="ECO:0000259" key="5">
    <source>
        <dbReference type="PROSITE" id="PS50931"/>
    </source>
</evidence>
<dbReference type="InterPro" id="IPR036388">
    <property type="entry name" value="WH-like_DNA-bd_sf"/>
</dbReference>
<dbReference type="Gene3D" id="3.40.190.290">
    <property type="match status" value="1"/>
</dbReference>
<evidence type="ECO:0000313" key="6">
    <source>
        <dbReference type="EMBL" id="GAA0313024.1"/>
    </source>
</evidence>
<keyword evidence="3" id="KW-0238">DNA-binding</keyword>
<evidence type="ECO:0000313" key="7">
    <source>
        <dbReference type="Proteomes" id="UP001501787"/>
    </source>
</evidence>
<proteinExistence type="inferred from homology"/>
<dbReference type="InterPro" id="IPR000847">
    <property type="entry name" value="LysR_HTH_N"/>
</dbReference>
<dbReference type="PROSITE" id="PS50931">
    <property type="entry name" value="HTH_LYSR"/>
    <property type="match status" value="1"/>
</dbReference>
<dbReference type="SUPFAM" id="SSF53850">
    <property type="entry name" value="Periplasmic binding protein-like II"/>
    <property type="match status" value="1"/>
</dbReference>
<evidence type="ECO:0000256" key="2">
    <source>
        <dbReference type="ARBA" id="ARBA00023015"/>
    </source>
</evidence>
<dbReference type="InterPro" id="IPR005119">
    <property type="entry name" value="LysR_subst-bd"/>
</dbReference>
<sequence>MLPAFGYVLQEAQSIAVHCVKKRYNAQISFAKVAQMKHASNISIRTLSLFIDVFEAQSFSVVARKEGVSASKISRVIKQLEDVLGQQLFYRNTRAVIPTEAGRVLMAYAERITEQMDAAQKALQARTQTPTGLLRINAPVFFGQRHIAPWLPELSARHPKLEIDLTLTDDFVDPHHHATDIIFRIAALHDSGLHARVFGTQTYHLAAAPDYLARHGAITTPDALHQHHCLMYKGASGPNRWLFKIGEQPWTPCAVHAHMMSNNAEALLAAALKGMGVVLFPDWLIGDHLKSGALVKLLPGYQTTVNADALCIAAIYPNTRHPSLNVRVLIDYFSEVYGSPPYWQYS</sequence>
<feature type="domain" description="HTH lysR-type" evidence="5">
    <location>
        <begin position="42"/>
        <end position="99"/>
    </location>
</feature>
<dbReference type="CDD" id="cd08422">
    <property type="entry name" value="PBP2_CrgA_like"/>
    <property type="match status" value="1"/>
</dbReference>
<keyword evidence="4" id="KW-0804">Transcription</keyword>
<evidence type="ECO:0000256" key="3">
    <source>
        <dbReference type="ARBA" id="ARBA00023125"/>
    </source>
</evidence>
<reference evidence="6 7" key="1">
    <citation type="journal article" date="2019" name="Int. J. Syst. Evol. Microbiol.">
        <title>The Global Catalogue of Microorganisms (GCM) 10K type strain sequencing project: providing services to taxonomists for standard genome sequencing and annotation.</title>
        <authorList>
            <consortium name="The Broad Institute Genomics Platform"/>
            <consortium name="The Broad Institute Genome Sequencing Center for Infectious Disease"/>
            <person name="Wu L."/>
            <person name="Ma J."/>
        </authorList>
    </citation>
    <scope>NUCLEOTIDE SEQUENCE [LARGE SCALE GENOMIC DNA]</scope>
    <source>
        <strain evidence="6 7">JCM 16343</strain>
    </source>
</reference>
<dbReference type="Pfam" id="PF03466">
    <property type="entry name" value="LysR_substrate"/>
    <property type="match status" value="1"/>
</dbReference>
<dbReference type="InterPro" id="IPR058163">
    <property type="entry name" value="LysR-type_TF_proteobact-type"/>
</dbReference>
<evidence type="ECO:0000256" key="4">
    <source>
        <dbReference type="ARBA" id="ARBA00023163"/>
    </source>
</evidence>
<keyword evidence="7" id="KW-1185">Reference proteome</keyword>
<dbReference type="Gene3D" id="1.10.10.10">
    <property type="entry name" value="Winged helix-like DNA-binding domain superfamily/Winged helix DNA-binding domain"/>
    <property type="match status" value="1"/>
</dbReference>
<dbReference type="PANTHER" id="PTHR30537:SF5">
    <property type="entry name" value="HTH-TYPE TRANSCRIPTIONAL ACTIVATOR TTDR-RELATED"/>
    <property type="match status" value="1"/>
</dbReference>
<keyword evidence="2" id="KW-0805">Transcription regulation</keyword>